<evidence type="ECO:0000313" key="3">
    <source>
        <dbReference type="Proteomes" id="UP001188597"/>
    </source>
</evidence>
<keyword evidence="3" id="KW-1185">Reference proteome</keyword>
<keyword evidence="1" id="KW-0812">Transmembrane</keyword>
<keyword evidence="1" id="KW-1133">Transmembrane helix</keyword>
<sequence>MRMVTIEILIPKREQQNTVFLAPGTGKVREKPGNNELHGGDEETISLWLPIGLSTLYLSAAIAAPFLTLIMFVTSKTIEATAKKSLGKRRRKKSAAMEKVHIKRYLTELNITFRVNLDYTLRVDVSATLTVESSIEQTTTYEKWEGSNCISPMIMKGFIMIAIRGAISDLENANMYLVQIEEQFQDSSKAHATTFITKMIMLKYSKSSCVREHILRIDDMAFQLNGLDMKISKDFIVLFIRTSFPVQFGPLKINHNTQKEK</sequence>
<protein>
    <submittedName>
        <fullName evidence="2">Uncharacterized protein</fullName>
    </submittedName>
</protein>
<proteinExistence type="predicted"/>
<organism evidence="2 3">
    <name type="scientific">Escallonia herrerae</name>
    <dbReference type="NCBI Taxonomy" id="1293975"/>
    <lineage>
        <taxon>Eukaryota</taxon>
        <taxon>Viridiplantae</taxon>
        <taxon>Streptophyta</taxon>
        <taxon>Embryophyta</taxon>
        <taxon>Tracheophyta</taxon>
        <taxon>Spermatophyta</taxon>
        <taxon>Magnoliopsida</taxon>
        <taxon>eudicotyledons</taxon>
        <taxon>Gunneridae</taxon>
        <taxon>Pentapetalae</taxon>
        <taxon>asterids</taxon>
        <taxon>campanulids</taxon>
        <taxon>Escalloniales</taxon>
        <taxon>Escalloniaceae</taxon>
        <taxon>Escallonia</taxon>
    </lineage>
</organism>
<dbReference type="Pfam" id="PF14223">
    <property type="entry name" value="Retrotran_gag_2"/>
    <property type="match status" value="1"/>
</dbReference>
<dbReference type="AlphaFoldDB" id="A0AA89AZ95"/>
<dbReference type="Proteomes" id="UP001188597">
    <property type="component" value="Unassembled WGS sequence"/>
</dbReference>
<name>A0AA89AZ95_9ASTE</name>
<keyword evidence="1" id="KW-0472">Membrane</keyword>
<accession>A0AA89AZ95</accession>
<feature type="transmembrane region" description="Helical" evidence="1">
    <location>
        <begin position="47"/>
        <end position="74"/>
    </location>
</feature>
<comment type="caution">
    <text evidence="2">The sequence shown here is derived from an EMBL/GenBank/DDBJ whole genome shotgun (WGS) entry which is preliminary data.</text>
</comment>
<evidence type="ECO:0000256" key="1">
    <source>
        <dbReference type="SAM" id="Phobius"/>
    </source>
</evidence>
<dbReference type="EMBL" id="JAVXUP010000775">
    <property type="protein sequence ID" value="KAK3021165.1"/>
    <property type="molecule type" value="Genomic_DNA"/>
</dbReference>
<reference evidence="2" key="1">
    <citation type="submission" date="2022-12" db="EMBL/GenBank/DDBJ databases">
        <title>Draft genome assemblies for two species of Escallonia (Escalloniales).</title>
        <authorList>
            <person name="Chanderbali A."/>
            <person name="Dervinis C."/>
            <person name="Anghel I."/>
            <person name="Soltis D."/>
            <person name="Soltis P."/>
            <person name="Zapata F."/>
        </authorList>
    </citation>
    <scope>NUCLEOTIDE SEQUENCE</scope>
    <source>
        <strain evidence="2">UCBG64.0493</strain>
        <tissue evidence="2">Leaf</tissue>
    </source>
</reference>
<evidence type="ECO:0000313" key="2">
    <source>
        <dbReference type="EMBL" id="KAK3021165.1"/>
    </source>
</evidence>
<gene>
    <name evidence="2" type="ORF">RJ639_045877</name>
</gene>